<reference evidence="1" key="1">
    <citation type="submission" date="2021-06" db="EMBL/GenBank/DDBJ databases">
        <title>44 bacteria genomes isolated from Dapeng, Shenzhen.</title>
        <authorList>
            <person name="Zheng W."/>
            <person name="Yu S."/>
            <person name="Huang Y."/>
        </authorList>
    </citation>
    <scope>NUCLEOTIDE SEQUENCE</scope>
    <source>
        <strain evidence="1">DP5N28-2</strain>
    </source>
</reference>
<proteinExistence type="predicted"/>
<dbReference type="Proteomes" id="UP000753961">
    <property type="component" value="Unassembled WGS sequence"/>
</dbReference>
<keyword evidence="2" id="KW-1185">Reference proteome</keyword>
<evidence type="ECO:0000313" key="1">
    <source>
        <dbReference type="EMBL" id="MBY5958808.1"/>
    </source>
</evidence>
<accession>A0A953HQ56</accession>
<name>A0A953HQ56_9BACT</name>
<dbReference type="RefSeq" id="WP_222580346.1">
    <property type="nucleotide sequence ID" value="NZ_JAHVHU010000010.1"/>
</dbReference>
<organism evidence="1 2">
    <name type="scientific">Membranihabitans marinus</name>
    <dbReference type="NCBI Taxonomy" id="1227546"/>
    <lineage>
        <taxon>Bacteria</taxon>
        <taxon>Pseudomonadati</taxon>
        <taxon>Bacteroidota</taxon>
        <taxon>Saprospiria</taxon>
        <taxon>Saprospirales</taxon>
        <taxon>Saprospiraceae</taxon>
        <taxon>Membranihabitans</taxon>
    </lineage>
</organism>
<sequence length="600" mass="68626">MKNSLHTFHIPVMGIGFTVDTPLKVAPFGIDSVIAIGDDGLLEKMRKMYSEKFSLDYRPISKNSPDARANRITAYLNMVQTLVTNKWREMQSNTHKLITNVAEIIEMLPDNHSLVSEFQKLRTNLPRNTSELKRLFNRITLGRIDVNIMTKLDKENYVNGVELPREFNDAHAALRGYAQSDLTSAIIFSAGMNPRLYSYLEEFEDFYPDSEGGMKKEIILKVSDFRSAYIQGLFMAKKGLWVSEFRVESGLNCGGHAFATAGHLMGPILEEFKEKRRDLIQTIHEKYVEALGKKSRSVPNQIPELRITVQGGVGTPEEHQFLIDRYQLDSVGWGTPFLLVPEVTNVDQETRDKLKEAREKDLYLSNISPLGVPFHSLRNNSKDEEKLMNIRKGRPGSACPKELLSLNKEFTDKPICTASRQYQRLKLLELERKQLSPEKRKKEEERITEKSCICVGLGTAALKVNGIDTRREGPGVSICPGPNMAYFSEEVNLQTMVDHIYGRGGLTVRADRPHMFIKELSLYLAYFENELKEIEGSLSTKQEKYFNKFAQNLKQGIAYYKNICTECTDHFKDDHDFIKTLDKSMDQLEENLRRLHTICI</sequence>
<dbReference type="EMBL" id="JAHVHU010000010">
    <property type="protein sequence ID" value="MBY5958808.1"/>
    <property type="molecule type" value="Genomic_DNA"/>
</dbReference>
<dbReference type="AlphaFoldDB" id="A0A953HQ56"/>
<comment type="caution">
    <text evidence="1">The sequence shown here is derived from an EMBL/GenBank/DDBJ whole genome shotgun (WGS) entry which is preliminary data.</text>
</comment>
<gene>
    <name evidence="1" type="ORF">KUV50_11720</name>
</gene>
<evidence type="ECO:0000313" key="2">
    <source>
        <dbReference type="Proteomes" id="UP000753961"/>
    </source>
</evidence>
<protein>
    <submittedName>
        <fullName evidence="1">Uncharacterized protein</fullName>
    </submittedName>
</protein>